<evidence type="ECO:0000313" key="16">
    <source>
        <dbReference type="Proteomes" id="UP000568888"/>
    </source>
</evidence>
<evidence type="ECO:0000256" key="6">
    <source>
        <dbReference type="ARBA" id="ARBA00022692"/>
    </source>
</evidence>
<dbReference type="GO" id="GO:0008495">
    <property type="term" value="F:protoheme IX farnesyltransferase activity"/>
    <property type="evidence" value="ECO:0007669"/>
    <property type="project" value="UniProtKB-UniRule"/>
</dbReference>
<comment type="subcellular location">
    <subcellularLocation>
        <location evidence="1 14">Cell membrane</location>
        <topology evidence="1 14">Multi-pass membrane protein</topology>
    </subcellularLocation>
</comment>
<comment type="similarity">
    <text evidence="14">Belongs to the UbiA prenyltransferase family. Protoheme IX farnesyltransferase subfamily.</text>
</comment>
<feature type="transmembrane region" description="Helical" evidence="14">
    <location>
        <begin position="211"/>
        <end position="231"/>
    </location>
</feature>
<feature type="transmembrane region" description="Helical" evidence="14">
    <location>
        <begin position="138"/>
        <end position="158"/>
    </location>
</feature>
<comment type="function">
    <text evidence="14">Converts heme B (protoheme IX) to heme O by substitution of the vinyl group on carbon 2 of heme B porphyrin ring with a hydroxyethyl farnesyl side group.</text>
</comment>
<dbReference type="AlphaFoldDB" id="A0A6V8MS52"/>
<evidence type="ECO:0000256" key="12">
    <source>
        <dbReference type="ARBA" id="ARBA00042475"/>
    </source>
</evidence>
<keyword evidence="9 14" id="KW-0472">Membrane</keyword>
<evidence type="ECO:0000256" key="7">
    <source>
        <dbReference type="ARBA" id="ARBA00022989"/>
    </source>
</evidence>
<sequence>MIATAVVKRCKGLYRLFRLPLAFMNATAALGGYLLCRTGPQVGALPLFGGVLLMACAASAFNQVLERDLDNVMDRTRLRPLPAGELALSGALTIALATLAAAVLLLNATGLLPLCLALCTLSWYLVVYTPLKRRTPFALLIGAICGALPPLIGWSAAGGAVTDFRIVLLCGILYLWQVPHFWMLQKRHGEDYRRAGVPLFVPRTFRGPAPFLVLWLLAMIAATLMLPVFGLIAGQHAPLWCIAFCVPLLLYPFERWQGAAFAGVNIFPALLTLALYGL</sequence>
<feature type="transmembrane region" description="Helical" evidence="14">
    <location>
        <begin position="111"/>
        <end position="131"/>
    </location>
</feature>
<dbReference type="InterPro" id="IPR000537">
    <property type="entry name" value="UbiA_prenyltransferase"/>
</dbReference>
<dbReference type="Proteomes" id="UP000568888">
    <property type="component" value="Unassembled WGS sequence"/>
</dbReference>
<dbReference type="Pfam" id="PF01040">
    <property type="entry name" value="UbiA"/>
    <property type="match status" value="1"/>
</dbReference>
<evidence type="ECO:0000256" key="10">
    <source>
        <dbReference type="ARBA" id="ARBA00030253"/>
    </source>
</evidence>
<feature type="transmembrane region" description="Helical" evidence="14">
    <location>
        <begin position="86"/>
        <end position="105"/>
    </location>
</feature>
<evidence type="ECO:0000256" key="4">
    <source>
        <dbReference type="ARBA" id="ARBA00022475"/>
    </source>
</evidence>
<keyword evidence="7 14" id="KW-1133">Transmembrane helix</keyword>
<evidence type="ECO:0000256" key="14">
    <source>
        <dbReference type="HAMAP-Rule" id="MF_00154"/>
    </source>
</evidence>
<feature type="transmembrane region" description="Helical" evidence="14">
    <location>
        <begin position="164"/>
        <end position="184"/>
    </location>
</feature>
<comment type="pathway">
    <text evidence="2 14">Porphyrin-containing compound metabolism; heme O biosynthesis; heme O from protoheme: step 1/1.</text>
</comment>
<evidence type="ECO:0000256" key="13">
    <source>
        <dbReference type="ARBA" id="ARBA00047690"/>
    </source>
</evidence>
<evidence type="ECO:0000256" key="5">
    <source>
        <dbReference type="ARBA" id="ARBA00022679"/>
    </source>
</evidence>
<evidence type="ECO:0000313" key="15">
    <source>
        <dbReference type="EMBL" id="GFO62289.1"/>
    </source>
</evidence>
<name>A0A6V8MS52_9BACT</name>
<dbReference type="PANTHER" id="PTHR43448">
    <property type="entry name" value="PROTOHEME IX FARNESYLTRANSFERASE, MITOCHONDRIAL"/>
    <property type="match status" value="1"/>
</dbReference>
<evidence type="ECO:0000256" key="9">
    <source>
        <dbReference type="ARBA" id="ARBA00023136"/>
    </source>
</evidence>
<dbReference type="PANTHER" id="PTHR43448:SF7">
    <property type="entry name" value="4-HYDROXYBENZOATE SOLANESYLTRANSFERASE"/>
    <property type="match status" value="1"/>
</dbReference>
<reference evidence="16" key="1">
    <citation type="submission" date="2020-06" db="EMBL/GenBank/DDBJ databases">
        <title>Draft genomic sequecing of Geomonas sp. Red736.</title>
        <authorList>
            <person name="Itoh H."/>
            <person name="Xu Z.X."/>
            <person name="Ushijima N."/>
            <person name="Masuda Y."/>
            <person name="Shiratori Y."/>
            <person name="Senoo K."/>
        </authorList>
    </citation>
    <scope>NUCLEOTIDE SEQUENCE [LARGE SCALE GENOMIC DNA]</scope>
    <source>
        <strain evidence="16">Red736</strain>
    </source>
</reference>
<proteinExistence type="inferred from homology"/>
<dbReference type="InterPro" id="IPR006369">
    <property type="entry name" value="Protohaem_IX_farnesylTrfase"/>
</dbReference>
<dbReference type="EC" id="2.5.1.141" evidence="3 14"/>
<dbReference type="Gene3D" id="1.10.357.140">
    <property type="entry name" value="UbiA prenyltransferase"/>
    <property type="match status" value="1"/>
</dbReference>
<comment type="caution">
    <text evidence="15">The sequence shown here is derived from an EMBL/GenBank/DDBJ whole genome shotgun (WGS) entry which is preliminary data.</text>
</comment>
<comment type="catalytic activity">
    <reaction evidence="13 14">
        <text>heme b + (2E,6E)-farnesyl diphosphate + H2O = Fe(II)-heme o + diphosphate</text>
        <dbReference type="Rhea" id="RHEA:28070"/>
        <dbReference type="ChEBI" id="CHEBI:15377"/>
        <dbReference type="ChEBI" id="CHEBI:33019"/>
        <dbReference type="ChEBI" id="CHEBI:60344"/>
        <dbReference type="ChEBI" id="CHEBI:60530"/>
        <dbReference type="ChEBI" id="CHEBI:175763"/>
        <dbReference type="EC" id="2.5.1.141"/>
    </reaction>
</comment>
<keyword evidence="8 14" id="KW-0350">Heme biosynthesis</keyword>
<dbReference type="GO" id="GO:0048034">
    <property type="term" value="P:heme O biosynthetic process"/>
    <property type="evidence" value="ECO:0007669"/>
    <property type="project" value="UniProtKB-UniRule"/>
</dbReference>
<feature type="transmembrane region" description="Helical" evidence="14">
    <location>
        <begin position="260"/>
        <end position="277"/>
    </location>
</feature>
<keyword evidence="4 14" id="KW-1003">Cell membrane</keyword>
<evidence type="ECO:0000256" key="3">
    <source>
        <dbReference type="ARBA" id="ARBA00012292"/>
    </source>
</evidence>
<dbReference type="InterPro" id="IPR030470">
    <property type="entry name" value="UbiA_prenylTrfase_CS"/>
</dbReference>
<evidence type="ECO:0000256" key="11">
    <source>
        <dbReference type="ARBA" id="ARBA00040810"/>
    </source>
</evidence>
<gene>
    <name evidence="14 15" type="primary">ctaB</name>
    <name evidence="15" type="ORF">GMPD_02080</name>
</gene>
<feature type="transmembrane region" description="Helical" evidence="14">
    <location>
        <begin position="16"/>
        <end position="35"/>
    </location>
</feature>
<keyword evidence="5 14" id="KW-0808">Transferase</keyword>
<dbReference type="GO" id="GO:0005886">
    <property type="term" value="C:plasma membrane"/>
    <property type="evidence" value="ECO:0007669"/>
    <property type="project" value="UniProtKB-SubCell"/>
</dbReference>
<dbReference type="HAMAP" id="MF_00154">
    <property type="entry name" value="CyoE_CtaB"/>
    <property type="match status" value="1"/>
</dbReference>
<feature type="transmembrane region" description="Helical" evidence="14">
    <location>
        <begin position="47"/>
        <end position="65"/>
    </location>
</feature>
<evidence type="ECO:0000256" key="2">
    <source>
        <dbReference type="ARBA" id="ARBA00004919"/>
    </source>
</evidence>
<organism evidence="15 16">
    <name type="scientific">Geomonas paludis</name>
    <dbReference type="NCBI Taxonomy" id="2740185"/>
    <lineage>
        <taxon>Bacteria</taxon>
        <taxon>Pseudomonadati</taxon>
        <taxon>Thermodesulfobacteriota</taxon>
        <taxon>Desulfuromonadia</taxon>
        <taxon>Geobacterales</taxon>
        <taxon>Geobacteraceae</taxon>
        <taxon>Geomonas</taxon>
    </lineage>
</organism>
<dbReference type="PROSITE" id="PS00943">
    <property type="entry name" value="UBIA"/>
    <property type="match status" value="1"/>
</dbReference>
<evidence type="ECO:0000256" key="8">
    <source>
        <dbReference type="ARBA" id="ARBA00023133"/>
    </source>
</evidence>
<protein>
    <recommendedName>
        <fullName evidence="11 14">Protoheme IX farnesyltransferase</fullName>
        <ecNumber evidence="3 14">2.5.1.141</ecNumber>
    </recommendedName>
    <alternativeName>
        <fullName evidence="12 14">Heme B farnesyltransferase</fullName>
    </alternativeName>
    <alternativeName>
        <fullName evidence="10 14">Heme O synthase</fullName>
    </alternativeName>
</protein>
<dbReference type="InterPro" id="IPR044878">
    <property type="entry name" value="UbiA_sf"/>
</dbReference>
<dbReference type="EMBL" id="BLXY01000001">
    <property type="protein sequence ID" value="GFO62289.1"/>
    <property type="molecule type" value="Genomic_DNA"/>
</dbReference>
<comment type="miscellaneous">
    <text evidence="14">Carbon 2 of the heme B porphyrin ring is defined according to the Fischer nomenclature.</text>
</comment>
<keyword evidence="6 14" id="KW-0812">Transmembrane</keyword>
<evidence type="ECO:0000256" key="1">
    <source>
        <dbReference type="ARBA" id="ARBA00004651"/>
    </source>
</evidence>
<accession>A0A6V8MS52</accession>
<dbReference type="UniPathway" id="UPA00834">
    <property type="reaction ID" value="UER00712"/>
</dbReference>